<evidence type="ECO:0000259" key="1">
    <source>
        <dbReference type="Pfam" id="PF07969"/>
    </source>
</evidence>
<name>A0A381PGY3_9ZZZZ</name>
<feature type="domain" description="Amidohydrolase 3" evidence="1">
    <location>
        <begin position="60"/>
        <end position="543"/>
    </location>
</feature>
<protein>
    <recommendedName>
        <fullName evidence="1">Amidohydrolase 3 domain-containing protein</fullName>
    </recommendedName>
</protein>
<accession>A0A381PGY3</accession>
<dbReference type="PANTHER" id="PTHR22642">
    <property type="entry name" value="IMIDAZOLONEPROPIONASE"/>
    <property type="match status" value="1"/>
</dbReference>
<sequence>MATNELTVFTARKIITMNRSWPYATAIATKNGRIVEVGTLETLKPWLEAHPYHINDQFADKVVVPGFIDPHLHPSMAAVLLPMRFITATRWELPWETVQPVTTPEDFSRRLHELHSELTPDEPLFTWGYHQLWHGPMNRELLNAVSNDRPIIVWHRSFHELYMNDAAMEWLGITANEAAGKQQIDLGAGRFYENGLAYAIVKLNPYILSNERYQDGLRRLVEVAHHGGHTTLGDMAVGLFNFDMEWQGTKDVLGSENTPFRTVLVPSAANIASIQGGHDQALSFIEALADRDTERLLFPKHVKLFTDGAFFSQLAQLKEPGYIDGHLGEWLVAPEQFIDIARRYWNAGYKIHVHCTGDLGLELALDALDTLQWERPRFDHRYTIEHFGFSTPEQVARIAALGALVSANVYYVHELSAIYAQQGIGHERADQMARVGSCVRAGIRTAVHSDFTMAPASPLNNAWVASTRRNLDGDVVCPEETLTLDQALATITIDAAYVLGMEEEIGSLRAGKSADFTVLDTDPYAVGVEGLKDIAVDATVFKGTAHLING</sequence>
<dbReference type="SUPFAM" id="SSF51556">
    <property type="entry name" value="Metallo-dependent hydrolases"/>
    <property type="match status" value="1"/>
</dbReference>
<dbReference type="GO" id="GO:0016810">
    <property type="term" value="F:hydrolase activity, acting on carbon-nitrogen (but not peptide) bonds"/>
    <property type="evidence" value="ECO:0007669"/>
    <property type="project" value="InterPro"/>
</dbReference>
<dbReference type="AlphaFoldDB" id="A0A381PGY3"/>
<dbReference type="InterPro" id="IPR013108">
    <property type="entry name" value="Amidohydro_3"/>
</dbReference>
<dbReference type="Gene3D" id="3.20.20.140">
    <property type="entry name" value="Metal-dependent hydrolases"/>
    <property type="match status" value="1"/>
</dbReference>
<dbReference type="InterPro" id="IPR032466">
    <property type="entry name" value="Metal_Hydrolase"/>
</dbReference>
<organism evidence="2">
    <name type="scientific">marine metagenome</name>
    <dbReference type="NCBI Taxonomy" id="408172"/>
    <lineage>
        <taxon>unclassified sequences</taxon>
        <taxon>metagenomes</taxon>
        <taxon>ecological metagenomes</taxon>
    </lineage>
</organism>
<dbReference type="CDD" id="cd01300">
    <property type="entry name" value="YtcJ_like"/>
    <property type="match status" value="1"/>
</dbReference>
<dbReference type="PANTHER" id="PTHR22642:SF2">
    <property type="entry name" value="PROTEIN LONG AFTER FAR-RED 3"/>
    <property type="match status" value="1"/>
</dbReference>
<dbReference type="Gene3D" id="3.10.310.70">
    <property type="match status" value="1"/>
</dbReference>
<reference evidence="2" key="1">
    <citation type="submission" date="2018-05" db="EMBL/GenBank/DDBJ databases">
        <authorList>
            <person name="Lanie J.A."/>
            <person name="Ng W.-L."/>
            <person name="Kazmierczak K.M."/>
            <person name="Andrzejewski T.M."/>
            <person name="Davidsen T.M."/>
            <person name="Wayne K.J."/>
            <person name="Tettelin H."/>
            <person name="Glass J.I."/>
            <person name="Rusch D."/>
            <person name="Podicherti R."/>
            <person name="Tsui H.-C.T."/>
            <person name="Winkler M.E."/>
        </authorList>
    </citation>
    <scope>NUCLEOTIDE SEQUENCE</scope>
</reference>
<gene>
    <name evidence="2" type="ORF">METZ01_LOCUS18492</name>
</gene>
<dbReference type="InterPro" id="IPR033932">
    <property type="entry name" value="YtcJ-like"/>
</dbReference>
<dbReference type="SUPFAM" id="SSF51338">
    <property type="entry name" value="Composite domain of metallo-dependent hydrolases"/>
    <property type="match status" value="1"/>
</dbReference>
<dbReference type="Pfam" id="PF07969">
    <property type="entry name" value="Amidohydro_3"/>
    <property type="match status" value="1"/>
</dbReference>
<dbReference type="EMBL" id="UINC01000964">
    <property type="protein sequence ID" value="SUZ65638.1"/>
    <property type="molecule type" value="Genomic_DNA"/>
</dbReference>
<proteinExistence type="predicted"/>
<dbReference type="Gene3D" id="2.30.40.10">
    <property type="entry name" value="Urease, subunit C, domain 1"/>
    <property type="match status" value="1"/>
</dbReference>
<evidence type="ECO:0000313" key="2">
    <source>
        <dbReference type="EMBL" id="SUZ65638.1"/>
    </source>
</evidence>
<dbReference type="InterPro" id="IPR011059">
    <property type="entry name" value="Metal-dep_hydrolase_composite"/>
</dbReference>